<keyword evidence="1" id="KW-0805">Transcription regulation</keyword>
<gene>
    <name evidence="5" type="primary">rhaS_3</name>
    <name evidence="5" type="ORF">ERS852423_02635</name>
</gene>
<dbReference type="SUPFAM" id="SSF51215">
    <property type="entry name" value="Regulatory protein AraC"/>
    <property type="match status" value="1"/>
</dbReference>
<dbReference type="InterPro" id="IPR014710">
    <property type="entry name" value="RmlC-like_jellyroll"/>
</dbReference>
<evidence type="ECO:0000313" key="6">
    <source>
        <dbReference type="Proteomes" id="UP000095439"/>
    </source>
</evidence>
<dbReference type="InterPro" id="IPR037923">
    <property type="entry name" value="HTH-like"/>
</dbReference>
<dbReference type="Pfam" id="PF12833">
    <property type="entry name" value="HTH_18"/>
    <property type="match status" value="1"/>
</dbReference>
<proteinExistence type="predicted"/>
<protein>
    <submittedName>
        <fullName evidence="5">L-rhamnose operon regulatory protein rhaS</fullName>
    </submittedName>
</protein>
<dbReference type="PANTHER" id="PTHR43280:SF2">
    <property type="entry name" value="HTH-TYPE TRANSCRIPTIONAL REGULATOR EXSA"/>
    <property type="match status" value="1"/>
</dbReference>
<dbReference type="PANTHER" id="PTHR43280">
    <property type="entry name" value="ARAC-FAMILY TRANSCRIPTIONAL REGULATOR"/>
    <property type="match status" value="1"/>
</dbReference>
<dbReference type="InterPro" id="IPR018060">
    <property type="entry name" value="HTH_AraC"/>
</dbReference>
<evidence type="ECO:0000259" key="4">
    <source>
        <dbReference type="PROSITE" id="PS01124"/>
    </source>
</evidence>
<organism evidence="5 6">
    <name type="scientific">Dorea longicatena</name>
    <dbReference type="NCBI Taxonomy" id="88431"/>
    <lineage>
        <taxon>Bacteria</taxon>
        <taxon>Bacillati</taxon>
        <taxon>Bacillota</taxon>
        <taxon>Clostridia</taxon>
        <taxon>Lachnospirales</taxon>
        <taxon>Lachnospiraceae</taxon>
        <taxon>Dorea</taxon>
    </lineage>
</organism>
<evidence type="ECO:0000256" key="3">
    <source>
        <dbReference type="ARBA" id="ARBA00023163"/>
    </source>
</evidence>
<evidence type="ECO:0000256" key="2">
    <source>
        <dbReference type="ARBA" id="ARBA00023125"/>
    </source>
</evidence>
<keyword evidence="2" id="KW-0238">DNA-binding</keyword>
<dbReference type="Pfam" id="PF02311">
    <property type="entry name" value="AraC_binding"/>
    <property type="match status" value="1"/>
</dbReference>
<dbReference type="Gene3D" id="1.10.10.60">
    <property type="entry name" value="Homeodomain-like"/>
    <property type="match status" value="2"/>
</dbReference>
<dbReference type="GO" id="GO:0003700">
    <property type="term" value="F:DNA-binding transcription factor activity"/>
    <property type="evidence" value="ECO:0007669"/>
    <property type="project" value="InterPro"/>
</dbReference>
<dbReference type="InterPro" id="IPR009057">
    <property type="entry name" value="Homeodomain-like_sf"/>
</dbReference>
<feature type="domain" description="HTH araC/xylS-type" evidence="4">
    <location>
        <begin position="188"/>
        <end position="286"/>
    </location>
</feature>
<evidence type="ECO:0000313" key="5">
    <source>
        <dbReference type="EMBL" id="CUO22833.1"/>
    </source>
</evidence>
<dbReference type="InterPro" id="IPR003313">
    <property type="entry name" value="AraC-bd"/>
</dbReference>
<accession>A0A174DBK3</accession>
<dbReference type="PROSITE" id="PS01124">
    <property type="entry name" value="HTH_ARAC_FAMILY_2"/>
    <property type="match status" value="1"/>
</dbReference>
<sequence>MFNNYEIVEYTHSLPFQIQNFTGRTIQDDRGDIKDVLEHWHQEIEIVYTFEGHALHYIDGKVHRAAPGKLFVTNSESIHKVISDEGTLGIPEVIAVVLLVNVDFVKKLVPNLEQMYFLPEADSDMEKIEQLMKEFSYYAGKEKEHETYENLRLMSMLYELMYLLCRDDLVVRETVFPINNQKNLERLRGIMQYVEVHYTEEITQYEVAERFYFTKEYFSRFFKKNTGMTFKEYVMHYRLKQAYDPIVYTERSILDIALDCGFADARGLINAFKRVYGDTPYQYRKMHMQKKEHETR</sequence>
<dbReference type="Gene3D" id="2.60.120.10">
    <property type="entry name" value="Jelly Rolls"/>
    <property type="match status" value="1"/>
</dbReference>
<evidence type="ECO:0000256" key="1">
    <source>
        <dbReference type="ARBA" id="ARBA00023015"/>
    </source>
</evidence>
<name>A0A174DBK3_9FIRM</name>
<dbReference type="SMART" id="SM00342">
    <property type="entry name" value="HTH_ARAC"/>
    <property type="match status" value="1"/>
</dbReference>
<dbReference type="SUPFAM" id="SSF46689">
    <property type="entry name" value="Homeodomain-like"/>
    <property type="match status" value="2"/>
</dbReference>
<reference evidence="5 6" key="1">
    <citation type="submission" date="2015-09" db="EMBL/GenBank/DDBJ databases">
        <authorList>
            <consortium name="Pathogen Informatics"/>
        </authorList>
    </citation>
    <scope>NUCLEOTIDE SEQUENCE [LARGE SCALE GENOMIC DNA]</scope>
    <source>
        <strain evidence="5 6">2789STDY5608866</strain>
    </source>
</reference>
<dbReference type="AlphaFoldDB" id="A0A174DBK3"/>
<dbReference type="RefSeq" id="WP_055182237.1">
    <property type="nucleotide sequence ID" value="NZ_CABIWY010000016.1"/>
</dbReference>
<dbReference type="Proteomes" id="UP000095439">
    <property type="component" value="Unassembled WGS sequence"/>
</dbReference>
<dbReference type="EMBL" id="CYYY01000016">
    <property type="protein sequence ID" value="CUO22833.1"/>
    <property type="molecule type" value="Genomic_DNA"/>
</dbReference>
<keyword evidence="3" id="KW-0804">Transcription</keyword>
<dbReference type="GO" id="GO:0043565">
    <property type="term" value="F:sequence-specific DNA binding"/>
    <property type="evidence" value="ECO:0007669"/>
    <property type="project" value="InterPro"/>
</dbReference>